<dbReference type="EMBL" id="FJUW01000003">
    <property type="protein sequence ID" value="CZS89502.1"/>
    <property type="molecule type" value="Genomic_DNA"/>
</dbReference>
<keyword evidence="3" id="KW-1185">Reference proteome</keyword>
<evidence type="ECO:0000313" key="3">
    <source>
        <dbReference type="Proteomes" id="UP000178129"/>
    </source>
</evidence>
<accession>A0A1E1JUU8</accession>
<name>A0A1E1JUU8_9HELO</name>
<dbReference type="Proteomes" id="UP000178129">
    <property type="component" value="Unassembled WGS sequence"/>
</dbReference>
<comment type="caution">
    <text evidence="2">The sequence shown here is derived from an EMBL/GenBank/DDBJ whole genome shotgun (WGS) entry which is preliminary data.</text>
</comment>
<feature type="region of interest" description="Disordered" evidence="1">
    <location>
        <begin position="394"/>
        <end position="421"/>
    </location>
</feature>
<evidence type="ECO:0000313" key="2">
    <source>
        <dbReference type="EMBL" id="CZS89502.1"/>
    </source>
</evidence>
<organism evidence="2 3">
    <name type="scientific">Rhynchosporium graminicola</name>
    <dbReference type="NCBI Taxonomy" id="2792576"/>
    <lineage>
        <taxon>Eukaryota</taxon>
        <taxon>Fungi</taxon>
        <taxon>Dikarya</taxon>
        <taxon>Ascomycota</taxon>
        <taxon>Pezizomycotina</taxon>
        <taxon>Leotiomycetes</taxon>
        <taxon>Helotiales</taxon>
        <taxon>Ploettnerulaceae</taxon>
        <taxon>Rhynchosporium</taxon>
    </lineage>
</organism>
<protein>
    <submittedName>
        <fullName evidence="2">Uncharacterized protein</fullName>
    </submittedName>
</protein>
<proteinExistence type="predicted"/>
<sequence>MASADCPIASGGPKPWDLEVIRNERAGQRKVELSEISYEYNSTSNRPRSIVARTDGTSDNDGAVTNPFWDPADDIAPDDHDPLASPTGSEINTVKIVTSSGTFAVAAASPPLLPPERQSSKRRTGKSETRYQGLHPFVPGKVNHNYPGGTNRRHFKQYVYSSTQPEYAMTHHYLCETSDLEKPIFYYHDVGGYTRLDRNHRFTLHWGGDFKCPVLGTMWHTSSGMNFAVGTPTMSYTDRENEEFTAIQRQHCDFFKPISTPSRWHMDFMFGGGIGEGPERHYRWQVEHLDRSIPHLRHAKLELREKVDGVSDGKGREKKKGKLFAACRNVENLNTNLWVRHAQEDFNNAVAQVKWQTWILLTWGAMRDRMRGPHNTGSPYHNVGYTKTRRAVELSGDGPAGCMSPPRSEHIRERTLNSEEY</sequence>
<dbReference type="InParanoid" id="A0A1E1JUU8"/>
<feature type="compositionally biased region" description="Basic and acidic residues" evidence="1">
    <location>
        <begin position="407"/>
        <end position="421"/>
    </location>
</feature>
<evidence type="ECO:0000256" key="1">
    <source>
        <dbReference type="SAM" id="MobiDB-lite"/>
    </source>
</evidence>
<dbReference type="AlphaFoldDB" id="A0A1E1JUU8"/>
<reference evidence="3" key="1">
    <citation type="submission" date="2016-03" db="EMBL/GenBank/DDBJ databases">
        <authorList>
            <person name="Ploux O."/>
        </authorList>
    </citation>
    <scope>NUCLEOTIDE SEQUENCE [LARGE SCALE GENOMIC DNA]</scope>
    <source>
        <strain evidence="3">UK7</strain>
    </source>
</reference>
<gene>
    <name evidence="2" type="ORF">RCO7_02554</name>
</gene>
<feature type="region of interest" description="Disordered" evidence="1">
    <location>
        <begin position="108"/>
        <end position="146"/>
    </location>
</feature>